<protein>
    <submittedName>
        <fullName evidence="3">UDP-2,4-diacetamido-2,4, 6-trideoxy-beta-L-altropyranose hydrolase</fullName>
    </submittedName>
</protein>
<dbReference type="InterPro" id="IPR020023">
    <property type="entry name" value="PseG"/>
</dbReference>
<evidence type="ECO:0000256" key="1">
    <source>
        <dbReference type="PIRSR" id="PIRSR620023-1"/>
    </source>
</evidence>
<organism evidence="3 4">
    <name type="scientific">Anaerosolibacter carboniphilus</name>
    <dbReference type="NCBI Taxonomy" id="1417629"/>
    <lineage>
        <taxon>Bacteria</taxon>
        <taxon>Bacillati</taxon>
        <taxon>Bacillota</taxon>
        <taxon>Clostridia</taxon>
        <taxon>Peptostreptococcales</taxon>
        <taxon>Thermotaleaceae</taxon>
        <taxon>Anaerosolibacter</taxon>
    </lineage>
</organism>
<dbReference type="AlphaFoldDB" id="A0A841KUP4"/>
<proteinExistence type="predicted"/>
<dbReference type="NCBIfam" id="TIGR03590">
    <property type="entry name" value="PseG"/>
    <property type="match status" value="1"/>
</dbReference>
<sequence length="357" mass="40899">MYNVAIRTDGGPGIGMGHIMRCLSLAREFRRSGKRIFFICKQAAGIVKIIEEGFEVVRLENESPYSHSGSDLEKEADNIIKIVQAEDIKVFIIDKYDISADYLLKIKRHVKKLVYIDDLKKFIYPVDIIINGNITSTYINYEKYSEDQHLLLGPMYNLIREEFRDLPKKKINENVRSVMLTTGGSDPDQIVLKFLDIILSDTELTSLKIHVIIGNLFTHVTDLKKIELQNECVILHENISRISEIMDQVDVAISAGGTTLYELNACGVPTLAFVMADNQEFLVEKMHEKGYVISLGWFHQLEATMFLDQFKVFMKDHKLRENMSERGKKLVDGRGVERIVRYIDNIIESDEISSPMV</sequence>
<dbReference type="Proteomes" id="UP000579281">
    <property type="component" value="Unassembled WGS sequence"/>
</dbReference>
<reference evidence="3 4" key="1">
    <citation type="submission" date="2020-08" db="EMBL/GenBank/DDBJ databases">
        <title>Genomic Encyclopedia of Type Strains, Phase IV (KMG-IV): sequencing the most valuable type-strain genomes for metagenomic binning, comparative biology and taxonomic classification.</title>
        <authorList>
            <person name="Goeker M."/>
        </authorList>
    </citation>
    <scope>NUCLEOTIDE SEQUENCE [LARGE SCALE GENOMIC DNA]</scope>
    <source>
        <strain evidence="3 4">DSM 103526</strain>
    </source>
</reference>
<keyword evidence="3" id="KW-0378">Hydrolase</keyword>
<dbReference type="GO" id="GO:0016787">
    <property type="term" value="F:hydrolase activity"/>
    <property type="evidence" value="ECO:0007669"/>
    <property type="project" value="UniProtKB-KW"/>
</dbReference>
<evidence type="ECO:0000313" key="3">
    <source>
        <dbReference type="EMBL" id="MBB6215730.1"/>
    </source>
</evidence>
<dbReference type="Gene3D" id="3.40.50.11190">
    <property type="match status" value="1"/>
</dbReference>
<dbReference type="RefSeq" id="WP_184310277.1">
    <property type="nucleotide sequence ID" value="NZ_JACHEN010000009.1"/>
</dbReference>
<dbReference type="GO" id="GO:0016757">
    <property type="term" value="F:glycosyltransferase activity"/>
    <property type="evidence" value="ECO:0007669"/>
    <property type="project" value="TreeGrafter"/>
</dbReference>
<feature type="binding site" evidence="2">
    <location>
        <position position="262"/>
    </location>
    <ligand>
        <name>substrate</name>
    </ligand>
</feature>
<evidence type="ECO:0000313" key="4">
    <source>
        <dbReference type="Proteomes" id="UP000579281"/>
    </source>
</evidence>
<accession>A0A841KUP4</accession>
<feature type="active site" description="Proton acceptor" evidence="1">
    <location>
        <position position="18"/>
    </location>
</feature>
<dbReference type="PANTHER" id="PTHR21015">
    <property type="entry name" value="UDP-N-ACETYLGLUCOSAMINE--N-ACETYLMURAMYL-(PENTAPEPTIDE) PYROPHOSPHORYL-UNDECAPRENOL N-ACETYLGLUCOSAMINE TRANSFERASE 1"/>
    <property type="match status" value="1"/>
</dbReference>
<evidence type="ECO:0000256" key="2">
    <source>
        <dbReference type="PIRSR" id="PIRSR620023-2"/>
    </source>
</evidence>
<dbReference type="EMBL" id="JACHEN010000009">
    <property type="protein sequence ID" value="MBB6215730.1"/>
    <property type="molecule type" value="Genomic_DNA"/>
</dbReference>
<feature type="binding site" evidence="2">
    <location>
        <position position="160"/>
    </location>
    <ligand>
        <name>substrate</name>
    </ligand>
</feature>
<keyword evidence="4" id="KW-1185">Reference proteome</keyword>
<dbReference type="Gene3D" id="3.40.50.2000">
    <property type="entry name" value="Glycogen Phosphorylase B"/>
    <property type="match status" value="1"/>
</dbReference>
<gene>
    <name evidence="3" type="ORF">HNQ80_001819</name>
</gene>
<dbReference type="PANTHER" id="PTHR21015:SF22">
    <property type="entry name" value="GLYCOSYLTRANSFERASE"/>
    <property type="match status" value="1"/>
</dbReference>
<dbReference type="SUPFAM" id="SSF53756">
    <property type="entry name" value="UDP-Glycosyltransferase/glycogen phosphorylase"/>
    <property type="match status" value="1"/>
</dbReference>
<name>A0A841KUP4_9FIRM</name>
<comment type="caution">
    <text evidence="3">The sequence shown here is derived from an EMBL/GenBank/DDBJ whole genome shotgun (WGS) entry which is preliminary data.</text>
</comment>